<sequence>MDKIITIDSCDAVKTNNEYMLAHAPVFNSSMQISQKK</sequence>
<dbReference type="Proteomes" id="UP000004836">
    <property type="component" value="Unassembled WGS sequence"/>
</dbReference>
<comment type="caution">
    <text evidence="1">The sequence shown here is derived from an EMBL/GenBank/DDBJ whole genome shotgun (WGS) entry which is preliminary data.</text>
</comment>
<accession>J9DYX0</accession>
<evidence type="ECO:0000313" key="1">
    <source>
        <dbReference type="EMBL" id="EJW22237.1"/>
    </source>
</evidence>
<reference evidence="1 2" key="1">
    <citation type="journal article" date="2012" name="J. Bacteriol.">
        <title>Genome Sequence of Strain IMCC14465, Isolated from the East Sea, Belonging to the PS1 Clade of Alphaproteobacteria.</title>
        <authorList>
            <person name="Yang S.J."/>
            <person name="Kang I."/>
            <person name="Cho J.C."/>
        </authorList>
    </citation>
    <scope>NUCLEOTIDE SEQUENCE [LARGE SCALE GENOMIC DNA]</scope>
    <source>
        <strain evidence="1 2">IMCC14465</strain>
    </source>
</reference>
<dbReference type="EMBL" id="ALYF01000001">
    <property type="protein sequence ID" value="EJW22237.1"/>
    <property type="molecule type" value="Genomic_DNA"/>
</dbReference>
<dbReference type="AlphaFoldDB" id="J9DYX0"/>
<organism evidence="1 2">
    <name type="scientific">alpha proteobacterium IMCC14465</name>
    <dbReference type="NCBI Taxonomy" id="1220535"/>
    <lineage>
        <taxon>Bacteria</taxon>
        <taxon>Pseudomonadati</taxon>
        <taxon>Pseudomonadota</taxon>
        <taxon>Alphaproteobacteria</taxon>
        <taxon>PS1 clade</taxon>
    </lineage>
</organism>
<proteinExistence type="predicted"/>
<protein>
    <submittedName>
        <fullName evidence="1">Uncharacterized protein</fullName>
    </submittedName>
</protein>
<gene>
    <name evidence="1" type="ORF">IMCC14465_00760</name>
</gene>
<name>J9DYX0_9PROT</name>
<keyword evidence="2" id="KW-1185">Reference proteome</keyword>
<evidence type="ECO:0000313" key="2">
    <source>
        <dbReference type="Proteomes" id="UP000004836"/>
    </source>
</evidence>